<dbReference type="SUPFAM" id="SSF46565">
    <property type="entry name" value="Chaperone J-domain"/>
    <property type="match status" value="1"/>
</dbReference>
<dbReference type="PANTHER" id="PTHR44240:SF10">
    <property type="entry name" value="J DOMAIN-CONTAINING PROTEIN"/>
    <property type="match status" value="1"/>
</dbReference>
<dbReference type="Pfam" id="PF00226">
    <property type="entry name" value="DnaJ"/>
    <property type="match status" value="1"/>
</dbReference>
<accession>A0A151SVL6</accession>
<dbReference type="OMA" id="MASCTTY"/>
<dbReference type="EMBL" id="CM003612">
    <property type="protein sequence ID" value="KYP58840.1"/>
    <property type="molecule type" value="Genomic_DNA"/>
</dbReference>
<reference evidence="2 3" key="1">
    <citation type="journal article" date="2012" name="Nat. Biotechnol.">
        <title>Draft genome sequence of pigeonpea (Cajanus cajan), an orphan legume crop of resource-poor farmers.</title>
        <authorList>
            <person name="Varshney R.K."/>
            <person name="Chen W."/>
            <person name="Li Y."/>
            <person name="Bharti A.K."/>
            <person name="Saxena R.K."/>
            <person name="Schlueter J.A."/>
            <person name="Donoghue M.T."/>
            <person name="Azam S."/>
            <person name="Fan G."/>
            <person name="Whaley A.M."/>
            <person name="Farmer A.D."/>
            <person name="Sheridan J."/>
            <person name="Iwata A."/>
            <person name="Tuteja R."/>
            <person name="Penmetsa R.V."/>
            <person name="Wu W."/>
            <person name="Upadhyaya H.D."/>
            <person name="Yang S.P."/>
            <person name="Shah T."/>
            <person name="Saxena K.B."/>
            <person name="Michael T."/>
            <person name="McCombie W.R."/>
            <person name="Yang B."/>
            <person name="Zhang G."/>
            <person name="Yang H."/>
            <person name="Wang J."/>
            <person name="Spillane C."/>
            <person name="Cook D.R."/>
            <person name="May G.D."/>
            <person name="Xu X."/>
            <person name="Jackson S.A."/>
        </authorList>
    </citation>
    <scope>NUCLEOTIDE SEQUENCE [LARGE SCALE GENOMIC DNA]</scope>
    <source>
        <strain evidence="3">cv. Asha</strain>
    </source>
</reference>
<dbReference type="InterPro" id="IPR052276">
    <property type="entry name" value="Diphthamide-biosynth_chaperone"/>
</dbReference>
<dbReference type="SMART" id="SM00271">
    <property type="entry name" value="DnaJ"/>
    <property type="match status" value="1"/>
</dbReference>
<gene>
    <name evidence="2" type="ORF">KK1_014262</name>
</gene>
<evidence type="ECO:0000259" key="1">
    <source>
        <dbReference type="PROSITE" id="PS50076"/>
    </source>
</evidence>
<proteinExistence type="predicted"/>
<dbReference type="STRING" id="3821.A0A151SVL6"/>
<evidence type="ECO:0000313" key="3">
    <source>
        <dbReference type="Proteomes" id="UP000075243"/>
    </source>
</evidence>
<feature type="domain" description="J" evidence="1">
    <location>
        <begin position="6"/>
        <end position="73"/>
    </location>
</feature>
<dbReference type="PANTHER" id="PTHR44240">
    <property type="entry name" value="DNAJ DOMAIN (PROKARYOTIC HEAT SHOCK PROTEIN)-RELATED"/>
    <property type="match status" value="1"/>
</dbReference>
<dbReference type="Gramene" id="C.cajan_13839.t">
    <property type="protein sequence ID" value="C.cajan_13839.t.cds1"/>
    <property type="gene ID" value="C.cajan_13839"/>
</dbReference>
<dbReference type="Proteomes" id="UP000075243">
    <property type="component" value="Chromosome 10"/>
</dbReference>
<keyword evidence="3" id="KW-1185">Reference proteome</keyword>
<dbReference type="InterPro" id="IPR001623">
    <property type="entry name" value="DnaJ_domain"/>
</dbReference>
<dbReference type="InterPro" id="IPR036869">
    <property type="entry name" value="J_dom_sf"/>
</dbReference>
<name>A0A151SVL6_CAJCA</name>
<dbReference type="AlphaFoldDB" id="A0A151SVL6"/>
<evidence type="ECO:0000313" key="2">
    <source>
        <dbReference type="EMBL" id="KYP58840.1"/>
    </source>
</evidence>
<protein>
    <recommendedName>
        <fullName evidence="1">J domain-containing protein</fullName>
    </recommendedName>
</protein>
<organism evidence="2 3">
    <name type="scientific">Cajanus cajan</name>
    <name type="common">Pigeon pea</name>
    <name type="synonym">Cajanus indicus</name>
    <dbReference type="NCBI Taxonomy" id="3821"/>
    <lineage>
        <taxon>Eukaryota</taxon>
        <taxon>Viridiplantae</taxon>
        <taxon>Streptophyta</taxon>
        <taxon>Embryophyta</taxon>
        <taxon>Tracheophyta</taxon>
        <taxon>Spermatophyta</taxon>
        <taxon>Magnoliopsida</taxon>
        <taxon>eudicotyledons</taxon>
        <taxon>Gunneridae</taxon>
        <taxon>Pentapetalae</taxon>
        <taxon>rosids</taxon>
        <taxon>fabids</taxon>
        <taxon>Fabales</taxon>
        <taxon>Fabaceae</taxon>
        <taxon>Papilionoideae</taxon>
        <taxon>50 kb inversion clade</taxon>
        <taxon>NPAAA clade</taxon>
        <taxon>indigoferoid/millettioid clade</taxon>
        <taxon>Phaseoleae</taxon>
        <taxon>Cajanus</taxon>
    </lineage>
</organism>
<sequence length="100" mass="11388">MASCTTYYEILGICASASNDGIKAAYRRLARACHPDMVPVDRKATSSREFMKINVAYCTLSDPEKRASYDKGLFLRQRSLKTMSKISSYTGRNWETDQCW</sequence>
<dbReference type="Gene3D" id="1.10.287.110">
    <property type="entry name" value="DnaJ domain"/>
    <property type="match status" value="1"/>
</dbReference>
<dbReference type="PRINTS" id="PR00625">
    <property type="entry name" value="JDOMAIN"/>
</dbReference>
<dbReference type="CDD" id="cd06257">
    <property type="entry name" value="DnaJ"/>
    <property type="match status" value="1"/>
</dbReference>
<dbReference type="PROSITE" id="PS50076">
    <property type="entry name" value="DNAJ_2"/>
    <property type="match status" value="1"/>
</dbReference>